<dbReference type="Proteomes" id="UP000015241">
    <property type="component" value="Unassembled WGS sequence"/>
</dbReference>
<feature type="compositionally biased region" description="Pro residues" evidence="9">
    <location>
        <begin position="788"/>
        <end position="807"/>
    </location>
</feature>
<dbReference type="FunFam" id="2.30.30.40:FF:000312">
    <property type="entry name" value="Related to Cell division control protein 15"/>
    <property type="match status" value="1"/>
</dbReference>
<feature type="coiled-coil region" evidence="8">
    <location>
        <begin position="177"/>
        <end position="207"/>
    </location>
</feature>
<evidence type="ECO:0000256" key="8">
    <source>
        <dbReference type="SAM" id="Coils"/>
    </source>
</evidence>
<dbReference type="PRINTS" id="PR00499">
    <property type="entry name" value="P67PHOX"/>
</dbReference>
<accession>S8FG63</accession>
<evidence type="ECO:0000259" key="11">
    <source>
        <dbReference type="PROSITE" id="PS51741"/>
    </source>
</evidence>
<dbReference type="Pfam" id="PF00611">
    <property type="entry name" value="FCH"/>
    <property type="match status" value="1"/>
</dbReference>
<dbReference type="InterPro" id="IPR001452">
    <property type="entry name" value="SH3_domain"/>
</dbReference>
<dbReference type="InterPro" id="IPR027267">
    <property type="entry name" value="AH/BAR_dom_sf"/>
</dbReference>
<feature type="compositionally biased region" description="Low complexity" evidence="9">
    <location>
        <begin position="808"/>
        <end position="821"/>
    </location>
</feature>
<dbReference type="Gene3D" id="2.30.30.40">
    <property type="entry name" value="SH3 Domains"/>
    <property type="match status" value="1"/>
</dbReference>
<feature type="compositionally biased region" description="Low complexity" evidence="9">
    <location>
        <begin position="392"/>
        <end position="405"/>
    </location>
</feature>
<evidence type="ECO:0000313" key="13">
    <source>
        <dbReference type="Proteomes" id="UP000015241"/>
    </source>
</evidence>
<keyword evidence="3" id="KW-0963">Cytoplasm</keyword>
<feature type="region of interest" description="Disordered" evidence="9">
    <location>
        <begin position="329"/>
        <end position="882"/>
    </location>
</feature>
<evidence type="ECO:0000256" key="6">
    <source>
        <dbReference type="PROSITE-ProRule" id="PRU00192"/>
    </source>
</evidence>
<keyword evidence="5" id="KW-0206">Cytoskeleton</keyword>
<evidence type="ECO:0000256" key="5">
    <source>
        <dbReference type="ARBA" id="ARBA00023212"/>
    </source>
</evidence>
<dbReference type="SUPFAM" id="SSF103657">
    <property type="entry name" value="BAR/IMD domain-like"/>
    <property type="match status" value="1"/>
</dbReference>
<dbReference type="GO" id="GO:0120104">
    <property type="term" value="C:mitotic actomyosin contractile ring, proximal layer"/>
    <property type="evidence" value="ECO:0007669"/>
    <property type="project" value="TreeGrafter"/>
</dbReference>
<feature type="compositionally biased region" description="Basic and acidic residues" evidence="9">
    <location>
        <begin position="417"/>
        <end position="429"/>
    </location>
</feature>
<organism evidence="12 13">
    <name type="scientific">Fomitopsis schrenkii</name>
    <name type="common">Brown rot fungus</name>
    <dbReference type="NCBI Taxonomy" id="2126942"/>
    <lineage>
        <taxon>Eukaryota</taxon>
        <taxon>Fungi</taxon>
        <taxon>Dikarya</taxon>
        <taxon>Basidiomycota</taxon>
        <taxon>Agaricomycotina</taxon>
        <taxon>Agaricomycetes</taxon>
        <taxon>Polyporales</taxon>
        <taxon>Fomitopsis</taxon>
    </lineage>
</organism>
<dbReference type="InterPro" id="IPR036028">
    <property type="entry name" value="SH3-like_dom_sf"/>
</dbReference>
<dbReference type="CDD" id="cd00174">
    <property type="entry name" value="SH3"/>
    <property type="match status" value="1"/>
</dbReference>
<dbReference type="SMART" id="SM00326">
    <property type="entry name" value="SH3"/>
    <property type="match status" value="1"/>
</dbReference>
<evidence type="ECO:0000256" key="4">
    <source>
        <dbReference type="ARBA" id="ARBA00022553"/>
    </source>
</evidence>
<feature type="compositionally biased region" description="Basic and acidic residues" evidence="9">
    <location>
        <begin position="451"/>
        <end position="465"/>
    </location>
</feature>
<protein>
    <recommendedName>
        <fullName evidence="14">SH3 domain-containing protein</fullName>
    </recommendedName>
</protein>
<reference evidence="12 13" key="1">
    <citation type="journal article" date="2012" name="Science">
        <title>The Paleozoic origin of enzymatic lignin decomposition reconstructed from 31 fungal genomes.</title>
        <authorList>
            <person name="Floudas D."/>
            <person name="Binder M."/>
            <person name="Riley R."/>
            <person name="Barry K."/>
            <person name="Blanchette R.A."/>
            <person name="Henrissat B."/>
            <person name="Martinez A.T."/>
            <person name="Otillar R."/>
            <person name="Spatafora J.W."/>
            <person name="Yadav J.S."/>
            <person name="Aerts A."/>
            <person name="Benoit I."/>
            <person name="Boyd A."/>
            <person name="Carlson A."/>
            <person name="Copeland A."/>
            <person name="Coutinho P.M."/>
            <person name="de Vries R.P."/>
            <person name="Ferreira P."/>
            <person name="Findley K."/>
            <person name="Foster B."/>
            <person name="Gaskell J."/>
            <person name="Glotzer D."/>
            <person name="Gorecki P."/>
            <person name="Heitman J."/>
            <person name="Hesse C."/>
            <person name="Hori C."/>
            <person name="Igarashi K."/>
            <person name="Jurgens J.A."/>
            <person name="Kallen N."/>
            <person name="Kersten P."/>
            <person name="Kohler A."/>
            <person name="Kuees U."/>
            <person name="Kumar T.K.A."/>
            <person name="Kuo A."/>
            <person name="LaButti K."/>
            <person name="Larrondo L.F."/>
            <person name="Lindquist E."/>
            <person name="Ling A."/>
            <person name="Lombard V."/>
            <person name="Lucas S."/>
            <person name="Lundell T."/>
            <person name="Martin R."/>
            <person name="McLaughlin D.J."/>
            <person name="Morgenstern I."/>
            <person name="Morin E."/>
            <person name="Murat C."/>
            <person name="Nagy L.G."/>
            <person name="Nolan M."/>
            <person name="Ohm R.A."/>
            <person name="Patyshakuliyeva A."/>
            <person name="Rokas A."/>
            <person name="Ruiz-Duenas F.J."/>
            <person name="Sabat G."/>
            <person name="Salamov A."/>
            <person name="Samejima M."/>
            <person name="Schmutz J."/>
            <person name="Slot J.C."/>
            <person name="St John F."/>
            <person name="Stenlid J."/>
            <person name="Sun H."/>
            <person name="Sun S."/>
            <person name="Syed K."/>
            <person name="Tsang A."/>
            <person name="Wiebenga A."/>
            <person name="Young D."/>
            <person name="Pisabarro A."/>
            <person name="Eastwood D.C."/>
            <person name="Martin F."/>
            <person name="Cullen D."/>
            <person name="Grigoriev I.V."/>
            <person name="Hibbett D.S."/>
        </authorList>
    </citation>
    <scope>NUCLEOTIDE SEQUENCE</scope>
    <source>
        <strain evidence="13">FP-58527</strain>
    </source>
</reference>
<dbReference type="eggNOG" id="KOG2398">
    <property type="taxonomic scope" value="Eukaryota"/>
</dbReference>
<dbReference type="OrthoDB" id="19092at2759"/>
<dbReference type="CDD" id="cd07651">
    <property type="entry name" value="F-BAR_PombeCdc15_like"/>
    <property type="match status" value="1"/>
</dbReference>
<evidence type="ECO:0000313" key="12">
    <source>
        <dbReference type="EMBL" id="EPT00426.1"/>
    </source>
</evidence>
<dbReference type="AlphaFoldDB" id="S8FG63"/>
<dbReference type="GO" id="GO:0009898">
    <property type="term" value="C:cytoplasmic side of plasma membrane"/>
    <property type="evidence" value="ECO:0007669"/>
    <property type="project" value="TreeGrafter"/>
</dbReference>
<feature type="compositionally biased region" description="Pro residues" evidence="9">
    <location>
        <begin position="489"/>
        <end position="502"/>
    </location>
</feature>
<gene>
    <name evidence="12" type="ORF">FOMPIDRAFT_1163154</name>
</gene>
<dbReference type="Gene3D" id="1.20.1270.60">
    <property type="entry name" value="Arfaptin homology (AH) domain/BAR domain"/>
    <property type="match status" value="1"/>
</dbReference>
<dbReference type="GO" id="GO:0030036">
    <property type="term" value="P:actin cytoskeleton organization"/>
    <property type="evidence" value="ECO:0007669"/>
    <property type="project" value="UniProtKB-ARBA"/>
</dbReference>
<dbReference type="InParanoid" id="S8FG63"/>
<evidence type="ECO:0000256" key="1">
    <source>
        <dbReference type="ARBA" id="ARBA00004245"/>
    </source>
</evidence>
<keyword evidence="4" id="KW-0597">Phosphoprotein</keyword>
<keyword evidence="2 6" id="KW-0728">SH3 domain</keyword>
<feature type="compositionally biased region" description="Polar residues" evidence="9">
    <location>
        <begin position="630"/>
        <end position="651"/>
    </location>
</feature>
<feature type="compositionally biased region" description="Polar residues" evidence="9">
    <location>
        <begin position="467"/>
        <end position="487"/>
    </location>
</feature>
<dbReference type="InterPro" id="IPR001060">
    <property type="entry name" value="FCH_dom"/>
</dbReference>
<proteinExistence type="predicted"/>
<dbReference type="Pfam" id="PF00018">
    <property type="entry name" value="SH3_1"/>
    <property type="match status" value="1"/>
</dbReference>
<dbReference type="SUPFAM" id="SSF50044">
    <property type="entry name" value="SH3-domain"/>
    <property type="match status" value="1"/>
</dbReference>
<dbReference type="PROSITE" id="PS51741">
    <property type="entry name" value="F_BAR"/>
    <property type="match status" value="1"/>
</dbReference>
<dbReference type="SMART" id="SM00055">
    <property type="entry name" value="FCH"/>
    <property type="match status" value="1"/>
</dbReference>
<dbReference type="PANTHER" id="PTHR23065">
    <property type="entry name" value="PROLINE-SERINE-THREONINE PHOSPHATASE INTERACTING PROTEIN 1"/>
    <property type="match status" value="1"/>
</dbReference>
<dbReference type="PROSITE" id="PS50002">
    <property type="entry name" value="SH3"/>
    <property type="match status" value="1"/>
</dbReference>
<comment type="subcellular location">
    <subcellularLocation>
        <location evidence="1">Cytoplasm</location>
        <location evidence="1">Cytoskeleton</location>
    </subcellularLocation>
</comment>
<evidence type="ECO:0000256" key="3">
    <source>
        <dbReference type="ARBA" id="ARBA00022490"/>
    </source>
</evidence>
<dbReference type="STRING" id="743788.S8FG63"/>
<keyword evidence="13" id="KW-1185">Reference proteome</keyword>
<feature type="compositionally biased region" description="Low complexity" evidence="9">
    <location>
        <begin position="740"/>
        <end position="763"/>
    </location>
</feature>
<feature type="domain" description="SH3" evidence="10">
    <location>
        <begin position="887"/>
        <end position="950"/>
    </location>
</feature>
<feature type="domain" description="F-BAR" evidence="11">
    <location>
        <begin position="28"/>
        <end position="281"/>
    </location>
</feature>
<dbReference type="HOGENOM" id="CLU_004415_0_0_1"/>
<keyword evidence="7 8" id="KW-0175">Coiled coil</keyword>
<feature type="compositionally biased region" description="Polar residues" evidence="9">
    <location>
        <begin position="822"/>
        <end position="853"/>
    </location>
</feature>
<dbReference type="PANTHER" id="PTHR23065:SF7">
    <property type="entry name" value="NOSTRIN, ISOFORM H"/>
    <property type="match status" value="1"/>
</dbReference>
<dbReference type="GO" id="GO:0005543">
    <property type="term" value="F:phospholipid binding"/>
    <property type="evidence" value="ECO:0007669"/>
    <property type="project" value="TreeGrafter"/>
</dbReference>
<dbReference type="FunCoup" id="S8FG63">
    <property type="interactions" value="25"/>
</dbReference>
<evidence type="ECO:0000256" key="2">
    <source>
        <dbReference type="ARBA" id="ARBA00022443"/>
    </source>
</evidence>
<dbReference type="InterPro" id="IPR031160">
    <property type="entry name" value="F_BAR_dom"/>
</dbReference>
<evidence type="ECO:0000256" key="7">
    <source>
        <dbReference type="PROSITE-ProRule" id="PRU01077"/>
    </source>
</evidence>
<evidence type="ECO:0000259" key="10">
    <source>
        <dbReference type="PROSITE" id="PS50002"/>
    </source>
</evidence>
<sequence>MSARRQASTTSLSKFARTTEPELTSRTLDFCNAFWGLGDGGVDVLFARMRGAARTMEELRVFWKERAAIEEQYAKRLAALSKYALGRDEIGEMRSTMDTLKGETEKQAGYHLLVAQQIKNELEAQAAAFASRQQHHKKTIQAAIEREFKTKQTQESYVQKAREKYESDCMKINSLTAQSTLEQGKELQKTRERLNRARETVRANENDFASFTRALQDTVRKWEVDWKAFCDSCQDLEEERMEFTKDNMWAYANAISTVCVADDESCEKIRLALESMEVDRDMENFVRDYGTGSLIPDPPVFVDYSNPNTIPSSGQQITTHPAGFMRATQRIRQPPPSPPPPQEEEPLVNMTGIGRAGGKHNDAPDGAPQRQGSRDSTASREPLYVNGHSVSPGPTQPRRGQQARPQDPPADPIDPTAETRLKIGDRDYAVDPSLDPQRGGPVAAPRPVNVGRDDDPLARQMRELQKAGSTRRQSQHQPLYPSSSASPTKPEPTPNKLSPPPDGSSRNTRRSSVDYRRSAEIVVGAPPPQATSRSASPNPWPKYMLPPQANAGPSGNDPVQDILHNFEQSLPGERKSISRPGSRPGSTIGLPGHGPSPSQSQIQAMRPASGQAGIGAQGRSPSPQPFAPPSRSTSPAAQPQQANPRRLSTSRVPPPSVNGAPPGHHATASVSSVRSGNIAVPQQAAHHQRPTSPNTVGIALDPTGRVAVDEMAIRYQSPPQQQQQQYGRPPQQQQPPPAPAQGQRQPYGAPGYPQQQPAGHVQQPGPPVPYGAPPQTVGAPNYGAPNYGQPPPPQQPMYPAPPPPPVQYQPTPQQQPSYTQQNGYPNGLVTTPSRTSTGYYPQSDPYAQSQRPQQYRAPSPARVPSPQPPQQGQAPPPTGAYTEDGRGILFYVKAMYDYQATIEEEFDFQAGDIIAVTATPEDGWWSGELLDEQRRQPGRHVFPSNFVCLF</sequence>
<feature type="compositionally biased region" description="Pro residues" evidence="9">
    <location>
        <begin position="861"/>
        <end position="878"/>
    </location>
</feature>
<feature type="compositionally biased region" description="Low complexity" evidence="9">
    <location>
        <begin position="714"/>
        <end position="731"/>
    </location>
</feature>
<evidence type="ECO:0000256" key="9">
    <source>
        <dbReference type="SAM" id="MobiDB-lite"/>
    </source>
</evidence>
<evidence type="ECO:0008006" key="14">
    <source>
        <dbReference type="Google" id="ProtNLM"/>
    </source>
</evidence>
<name>S8FG63_FOMSC</name>
<dbReference type="EMBL" id="KE504149">
    <property type="protein sequence ID" value="EPT00426.1"/>
    <property type="molecule type" value="Genomic_DNA"/>
</dbReference>